<reference evidence="3 4" key="1">
    <citation type="submission" date="2015-09" db="EMBL/GenBank/DDBJ databases">
        <title>Identification and resolution of microdiversity through metagenomic sequencing of parallel consortia.</title>
        <authorList>
            <person name="Nelson W.C."/>
            <person name="Romine M.F."/>
            <person name="Lindemann S.R."/>
        </authorList>
    </citation>
    <scope>NUCLEOTIDE SEQUENCE [LARGE SCALE GENOMIC DNA]</scope>
    <source>
        <strain evidence="3">Ana</strain>
    </source>
</reference>
<dbReference type="Pfam" id="PF09992">
    <property type="entry name" value="NAGPA"/>
    <property type="match status" value="1"/>
</dbReference>
<gene>
    <name evidence="3" type="ORF">HLUCCA11_16105</name>
</gene>
<accession>A0A0P8BYT8</accession>
<proteinExistence type="predicted"/>
<dbReference type="PANTHER" id="PTHR40446">
    <property type="entry name" value="N-ACETYLGLUCOSAMINE-1-PHOSPHODIESTER ALPHA-N-ACETYLGLUCOSAMINIDASE"/>
    <property type="match status" value="1"/>
</dbReference>
<protein>
    <submittedName>
        <fullName evidence="3">Putative periplasmic protein (DUF2233)</fullName>
    </submittedName>
</protein>
<dbReference type="STRING" id="1666911.HLUCCA11_16105"/>
<feature type="domain" description="Phosphodiester glycosidase" evidence="2">
    <location>
        <begin position="125"/>
        <end position="340"/>
    </location>
</feature>
<sequence>MLPNKRRFPRWKIYSLLLCTGIGCAGIGCAGIGTVAIGRKQVAYSLNTSAQAPSQTPSAQAPLTQTSPEGEPLTAMDNHQPLNAHQRFQVAGAVVHVVEVPAAMSLSVAVSDDLTPVAQLAQRENAVYAINAGFFDPQNGQTTSHLTLQGQVVGDPASNERLVGNPALSEYLEQIFNRSEFRAYRCDVSESLSYDIAPHRLPTPQGCVMESAVGAGPVLLPEDGAFAEAFTDYANDDPENGDLIRDAIGSMQRNARSAIGIAGDQMVLIMVEKNADSVGMTLAELAEFARSQNIQKLLNLDGGSSSSLYVNEGDESAIYFGRSDEAGNPVERAVKSVIIVK</sequence>
<dbReference type="AlphaFoldDB" id="A0A0P8BYT8"/>
<feature type="compositionally biased region" description="Low complexity" evidence="1">
    <location>
        <begin position="52"/>
        <end position="62"/>
    </location>
</feature>
<dbReference type="PANTHER" id="PTHR40446:SF2">
    <property type="entry name" value="N-ACETYLGLUCOSAMINE-1-PHOSPHODIESTER ALPHA-N-ACETYLGLUCOSAMINIDASE"/>
    <property type="match status" value="1"/>
</dbReference>
<dbReference type="EMBL" id="LJZR01000023">
    <property type="protein sequence ID" value="KPQ34112.1"/>
    <property type="molecule type" value="Genomic_DNA"/>
</dbReference>
<name>A0A0P8BYT8_9CYAN</name>
<dbReference type="PROSITE" id="PS51257">
    <property type="entry name" value="PROKAR_LIPOPROTEIN"/>
    <property type="match status" value="1"/>
</dbReference>
<organism evidence="3 4">
    <name type="scientific">Phormidesmis priestleyi Ana</name>
    <dbReference type="NCBI Taxonomy" id="1666911"/>
    <lineage>
        <taxon>Bacteria</taxon>
        <taxon>Bacillati</taxon>
        <taxon>Cyanobacteriota</taxon>
        <taxon>Cyanophyceae</taxon>
        <taxon>Leptolyngbyales</taxon>
        <taxon>Leptolyngbyaceae</taxon>
        <taxon>Phormidesmis</taxon>
    </lineage>
</organism>
<evidence type="ECO:0000256" key="1">
    <source>
        <dbReference type="SAM" id="MobiDB-lite"/>
    </source>
</evidence>
<evidence type="ECO:0000313" key="3">
    <source>
        <dbReference type="EMBL" id="KPQ34112.1"/>
    </source>
</evidence>
<dbReference type="Proteomes" id="UP000050465">
    <property type="component" value="Unassembled WGS sequence"/>
</dbReference>
<comment type="caution">
    <text evidence="3">The sequence shown here is derived from an EMBL/GenBank/DDBJ whole genome shotgun (WGS) entry which is preliminary data.</text>
</comment>
<dbReference type="InterPro" id="IPR018711">
    <property type="entry name" value="NAGPA"/>
</dbReference>
<evidence type="ECO:0000259" key="2">
    <source>
        <dbReference type="Pfam" id="PF09992"/>
    </source>
</evidence>
<feature type="region of interest" description="Disordered" evidence="1">
    <location>
        <begin position="52"/>
        <end position="77"/>
    </location>
</feature>
<evidence type="ECO:0000313" key="4">
    <source>
        <dbReference type="Proteomes" id="UP000050465"/>
    </source>
</evidence>